<dbReference type="PANTHER" id="PTHR35859">
    <property type="entry name" value="NONSELECTIVE CATION CHANNEL PROTEIN"/>
    <property type="match status" value="1"/>
</dbReference>
<feature type="transmembrane region" description="Helical" evidence="2">
    <location>
        <begin position="420"/>
        <end position="440"/>
    </location>
</feature>
<protein>
    <recommendedName>
        <fullName evidence="3">Calcium channel YVC1-like C-terminal transmembrane domain-containing protein</fullName>
    </recommendedName>
</protein>
<evidence type="ECO:0000313" key="4">
    <source>
        <dbReference type="EMBL" id="KAH6895721.1"/>
    </source>
</evidence>
<feature type="compositionally biased region" description="Basic and acidic residues" evidence="1">
    <location>
        <begin position="611"/>
        <end position="627"/>
    </location>
</feature>
<dbReference type="Proteomes" id="UP000777438">
    <property type="component" value="Unassembled WGS sequence"/>
</dbReference>
<feature type="transmembrane region" description="Helical" evidence="2">
    <location>
        <begin position="288"/>
        <end position="306"/>
    </location>
</feature>
<feature type="region of interest" description="Disordered" evidence="1">
    <location>
        <begin position="597"/>
        <end position="627"/>
    </location>
</feature>
<dbReference type="Pfam" id="PF23317">
    <property type="entry name" value="YVC1_C"/>
    <property type="match status" value="1"/>
</dbReference>
<reference evidence="4 5" key="1">
    <citation type="journal article" date="2021" name="Nat. Commun.">
        <title>Genetic determinants of endophytism in the Arabidopsis root mycobiome.</title>
        <authorList>
            <person name="Mesny F."/>
            <person name="Miyauchi S."/>
            <person name="Thiergart T."/>
            <person name="Pickel B."/>
            <person name="Atanasova L."/>
            <person name="Karlsson M."/>
            <person name="Huettel B."/>
            <person name="Barry K.W."/>
            <person name="Haridas S."/>
            <person name="Chen C."/>
            <person name="Bauer D."/>
            <person name="Andreopoulos W."/>
            <person name="Pangilinan J."/>
            <person name="LaButti K."/>
            <person name="Riley R."/>
            <person name="Lipzen A."/>
            <person name="Clum A."/>
            <person name="Drula E."/>
            <person name="Henrissat B."/>
            <person name="Kohler A."/>
            <person name="Grigoriev I.V."/>
            <person name="Martin F.M."/>
            <person name="Hacquard S."/>
        </authorList>
    </citation>
    <scope>NUCLEOTIDE SEQUENCE [LARGE SCALE GENOMIC DNA]</scope>
    <source>
        <strain evidence="4 5">MPI-CAGE-CH-0241</strain>
    </source>
</reference>
<comment type="caution">
    <text evidence="4">The sequence shown here is derived from an EMBL/GenBank/DDBJ whole genome shotgun (WGS) entry which is preliminary data.</text>
</comment>
<dbReference type="PANTHER" id="PTHR35859:SF5">
    <property type="entry name" value="ION TRANSPORT DOMAIN-CONTAINING PROTEIN"/>
    <property type="match status" value="1"/>
</dbReference>
<proteinExistence type="predicted"/>
<keyword evidence="2" id="KW-0812">Transmembrane</keyword>
<dbReference type="InterPro" id="IPR052971">
    <property type="entry name" value="TRP_calcium_channel"/>
</dbReference>
<feature type="compositionally biased region" description="Basic residues" evidence="1">
    <location>
        <begin position="601"/>
        <end position="610"/>
    </location>
</feature>
<feature type="domain" description="Calcium channel YVC1-like C-terminal transmembrane" evidence="3">
    <location>
        <begin position="294"/>
        <end position="585"/>
    </location>
</feature>
<gene>
    <name evidence="4" type="ORF">B0T10DRAFT_397222</name>
</gene>
<evidence type="ECO:0000313" key="5">
    <source>
        <dbReference type="Proteomes" id="UP000777438"/>
    </source>
</evidence>
<accession>A0A9P9ATY7</accession>
<feature type="transmembrane region" description="Helical" evidence="2">
    <location>
        <begin position="482"/>
        <end position="501"/>
    </location>
</feature>
<keyword evidence="2" id="KW-1133">Transmembrane helix</keyword>
<keyword evidence="5" id="KW-1185">Reference proteome</keyword>
<dbReference type="EMBL" id="JAGPYM010000004">
    <property type="protein sequence ID" value="KAH6895721.1"/>
    <property type="molecule type" value="Genomic_DNA"/>
</dbReference>
<feature type="transmembrane region" description="Helical" evidence="2">
    <location>
        <begin position="313"/>
        <end position="329"/>
    </location>
</feature>
<sequence>MPIKIKSKQIPPQREGSPVPARSDFDLPDIDKEDSFRDVVKKLSIYFTDSIELPSNFEQLRTTPAGACLRVLTDHLANSCTNSAIVNALLALKWHYAAEADNRSLGETRSSACEIVAWRFLTSLSEREAVEYCLYEIPDPEDAQNHNDGGNGHVDEEAAEDSPLLARFQPNGRSSRRNPRPAGSSMKRNQLLSSLSRLTMTSDDEQDDDEPDPTRAFKNLNALEIAAIANAKRFLSQHIVQKIITAIWSGDLIFWDRLSVHSVKKIRFYNPRTADPFSRLRVPKYLKSWEVIFFSIFLGLYYLVLVTRDEARISVPEVILFLWIAAFFYDELSEWLDAGSIFYATDIWNVFDMIMIIIGFTFAVLRIIGITRNRPEFSELAFDILSLEALFMIPRIFSILSLSPAFGTLIPCLKEMGKDFFRYLVLVVVVYCGFLTTFSLIGRDVFSFKKMAWILTKIFYGSAPIGFEVMHQIDPFFGPPLMIMFITLSTFLLMGSLTGMLSNSFSRIVSRAEEEYLYVYSVYVLEASTSNRLTHFYPPFNLLAFIVFRPWRLIFTADEKFRAGRIILLKATHWPLVGLIRLYEMFRSRATSDEFAGFKGPQRRHRSGRRALKESRPAKDAAEHHDTNVQQQLRELSEKLDQLTTAVLAIQERQAGGDTPSST</sequence>
<dbReference type="InterPro" id="IPR056336">
    <property type="entry name" value="YVC1_C"/>
</dbReference>
<feature type="transmembrane region" description="Helical" evidence="2">
    <location>
        <begin position="349"/>
        <end position="368"/>
    </location>
</feature>
<evidence type="ECO:0000259" key="3">
    <source>
        <dbReference type="Pfam" id="PF23317"/>
    </source>
</evidence>
<evidence type="ECO:0000256" key="1">
    <source>
        <dbReference type="SAM" id="MobiDB-lite"/>
    </source>
</evidence>
<dbReference type="AlphaFoldDB" id="A0A9P9ATY7"/>
<dbReference type="OrthoDB" id="310870at2759"/>
<feature type="region of interest" description="Disordered" evidence="1">
    <location>
        <begin position="139"/>
        <end position="188"/>
    </location>
</feature>
<feature type="region of interest" description="Disordered" evidence="1">
    <location>
        <begin position="1"/>
        <end position="24"/>
    </location>
</feature>
<name>A0A9P9ATY7_9HYPO</name>
<evidence type="ECO:0000256" key="2">
    <source>
        <dbReference type="SAM" id="Phobius"/>
    </source>
</evidence>
<organism evidence="4 5">
    <name type="scientific">Thelonectria olida</name>
    <dbReference type="NCBI Taxonomy" id="1576542"/>
    <lineage>
        <taxon>Eukaryota</taxon>
        <taxon>Fungi</taxon>
        <taxon>Dikarya</taxon>
        <taxon>Ascomycota</taxon>
        <taxon>Pezizomycotina</taxon>
        <taxon>Sordariomycetes</taxon>
        <taxon>Hypocreomycetidae</taxon>
        <taxon>Hypocreales</taxon>
        <taxon>Nectriaceae</taxon>
        <taxon>Thelonectria</taxon>
    </lineage>
</organism>
<keyword evidence="2" id="KW-0472">Membrane</keyword>